<accession>A0AAP5QHW6</accession>
<dbReference type="EMBL" id="JANSLM010000029">
    <property type="protein sequence ID" value="MDT8843786.1"/>
    <property type="molecule type" value="Genomic_DNA"/>
</dbReference>
<comment type="caution">
    <text evidence="1">The sequence shown here is derived from an EMBL/GenBank/DDBJ whole genome shotgun (WGS) entry which is preliminary data.</text>
</comment>
<proteinExistence type="predicted"/>
<organism evidence="1 2">
    <name type="scientific">Paraburkholderia fungorum</name>
    <dbReference type="NCBI Taxonomy" id="134537"/>
    <lineage>
        <taxon>Bacteria</taxon>
        <taxon>Pseudomonadati</taxon>
        <taxon>Pseudomonadota</taxon>
        <taxon>Betaproteobacteria</taxon>
        <taxon>Burkholderiales</taxon>
        <taxon>Burkholderiaceae</taxon>
        <taxon>Paraburkholderia</taxon>
    </lineage>
</organism>
<dbReference type="RefSeq" id="WP_315697752.1">
    <property type="nucleotide sequence ID" value="NZ_JANSLM010000029.1"/>
</dbReference>
<sequence length="127" mass="13470">MTYSCSDFFDDVMRCLADSGAIADGGIPENDVGAASDVAIAAIVTMHRASLSSNFVRELLGEVGTLGTVAEEHGTQGLAFFFYLQAAILNATFVEARSHEDSGLLELISRLPSGATWMKHIQVAQSS</sequence>
<gene>
    <name evidence="1" type="ORF">ParKJ_41030</name>
</gene>
<protein>
    <submittedName>
        <fullName evidence="1">Uncharacterized protein</fullName>
    </submittedName>
</protein>
<dbReference type="Proteomes" id="UP001246473">
    <property type="component" value="Unassembled WGS sequence"/>
</dbReference>
<name>A0AAP5QHW6_9BURK</name>
<dbReference type="AlphaFoldDB" id="A0AAP5QHW6"/>
<evidence type="ECO:0000313" key="1">
    <source>
        <dbReference type="EMBL" id="MDT8843786.1"/>
    </source>
</evidence>
<reference evidence="1" key="1">
    <citation type="submission" date="2022-08" db="EMBL/GenBank/DDBJ databases">
        <authorList>
            <person name="Kim S.-J."/>
        </authorList>
    </citation>
    <scope>NUCLEOTIDE SEQUENCE</scope>
    <source>
        <strain evidence="1">KJ</strain>
    </source>
</reference>
<evidence type="ECO:0000313" key="2">
    <source>
        <dbReference type="Proteomes" id="UP001246473"/>
    </source>
</evidence>